<protein>
    <recommendedName>
        <fullName evidence="7 13">Triosephosphate isomerase</fullName>
        <shortName evidence="13">TIM</shortName>
        <shortName evidence="13">TPI</shortName>
        <ecNumber evidence="6 13">5.3.1.1</ecNumber>
    </recommendedName>
    <alternativeName>
        <fullName evidence="13">Triose-phosphate isomerase</fullName>
    </alternativeName>
</protein>
<organism evidence="15 16">
    <name type="scientific">Candidatus Blochmannia vicinus</name>
    <name type="common">nom. nud.</name>
    <dbReference type="NCBI Taxonomy" id="251540"/>
    <lineage>
        <taxon>Bacteria</taxon>
        <taxon>Pseudomonadati</taxon>
        <taxon>Pseudomonadota</taxon>
        <taxon>Gammaproteobacteria</taxon>
        <taxon>Enterobacterales</taxon>
        <taxon>Enterobacteriaceae</taxon>
        <taxon>ant endosymbionts</taxon>
        <taxon>Candidatus Blochmanniella</taxon>
    </lineage>
</organism>
<dbReference type="GO" id="GO:0005829">
    <property type="term" value="C:cytosol"/>
    <property type="evidence" value="ECO:0007669"/>
    <property type="project" value="TreeGrafter"/>
</dbReference>
<evidence type="ECO:0000256" key="7">
    <source>
        <dbReference type="ARBA" id="ARBA00019397"/>
    </source>
</evidence>
<evidence type="ECO:0000256" key="6">
    <source>
        <dbReference type="ARBA" id="ARBA00011940"/>
    </source>
</evidence>
<comment type="catalytic activity">
    <reaction evidence="1 13 14">
        <text>D-glyceraldehyde 3-phosphate = dihydroxyacetone phosphate</text>
        <dbReference type="Rhea" id="RHEA:18585"/>
        <dbReference type="ChEBI" id="CHEBI:57642"/>
        <dbReference type="ChEBI" id="CHEBI:59776"/>
        <dbReference type="EC" id="5.3.1.1"/>
    </reaction>
</comment>
<evidence type="ECO:0000256" key="2">
    <source>
        <dbReference type="ARBA" id="ARBA00004742"/>
    </source>
</evidence>
<dbReference type="HAMAP" id="MF_00147_B">
    <property type="entry name" value="TIM_B"/>
    <property type="match status" value="1"/>
</dbReference>
<dbReference type="Gene3D" id="3.20.20.70">
    <property type="entry name" value="Aldolase class I"/>
    <property type="match status" value="1"/>
</dbReference>
<comment type="function">
    <text evidence="12 13">Involved in the gluconeogenesis. Catalyzes stereospecifically the conversion of dihydroxyacetone phosphate (DHAP) to D-glyceraldehyde-3-phosphate (G3P).</text>
</comment>
<dbReference type="GO" id="GO:0006094">
    <property type="term" value="P:gluconeogenesis"/>
    <property type="evidence" value="ECO:0007669"/>
    <property type="project" value="UniProtKB-UniRule"/>
</dbReference>
<dbReference type="InterPro" id="IPR022896">
    <property type="entry name" value="TrioseP_Isoase_bac/euk"/>
</dbReference>
<dbReference type="Proteomes" id="UP001056209">
    <property type="component" value="Chromosome"/>
</dbReference>
<dbReference type="InterPro" id="IPR020861">
    <property type="entry name" value="Triosephosphate_isomerase_AS"/>
</dbReference>
<dbReference type="Pfam" id="PF00121">
    <property type="entry name" value="TIM"/>
    <property type="match status" value="1"/>
</dbReference>
<comment type="pathway">
    <text evidence="3">Carbohydrate metabolism; erythritol degradation.</text>
</comment>
<dbReference type="FunFam" id="3.20.20.70:FF:000020">
    <property type="entry name" value="Triosephosphate isomerase"/>
    <property type="match status" value="1"/>
</dbReference>
<reference evidence="15" key="1">
    <citation type="submission" date="2022-05" db="EMBL/GenBank/DDBJ databases">
        <title>Impact of host demography and evolutionary history on endosymbiont molecular evolution: a test in carpenter ants (Genus Camponotus) and their Blochmannia endosymbionts.</title>
        <authorList>
            <person name="Manthey J.D."/>
            <person name="Giron J.C."/>
            <person name="Hruska J.P."/>
        </authorList>
    </citation>
    <scope>NUCLEOTIDE SEQUENCE</scope>
    <source>
        <strain evidence="15">C-039</strain>
    </source>
</reference>
<gene>
    <name evidence="13 15" type="primary">tpiA</name>
    <name evidence="15" type="ORF">M9393_00155</name>
</gene>
<feature type="active site" description="Electrophile" evidence="13">
    <location>
        <position position="95"/>
    </location>
</feature>
<dbReference type="CDD" id="cd00311">
    <property type="entry name" value="TIM"/>
    <property type="match status" value="1"/>
</dbReference>
<dbReference type="EMBL" id="CP097753">
    <property type="protein sequence ID" value="URJ28190.1"/>
    <property type="molecule type" value="Genomic_DNA"/>
</dbReference>
<comment type="pathway">
    <text evidence="13 14">Carbohydrate degradation; glycolysis; D-glyceraldehyde 3-phosphate from glycerone phosphate: step 1/1.</text>
</comment>
<accession>A0A9Q8X172</accession>
<dbReference type="GO" id="GO:0019563">
    <property type="term" value="P:glycerol catabolic process"/>
    <property type="evidence" value="ECO:0007669"/>
    <property type="project" value="TreeGrafter"/>
</dbReference>
<evidence type="ECO:0000256" key="5">
    <source>
        <dbReference type="ARBA" id="ARBA00011738"/>
    </source>
</evidence>
<evidence type="ECO:0000256" key="10">
    <source>
        <dbReference type="ARBA" id="ARBA00023152"/>
    </source>
</evidence>
<feature type="binding site" evidence="13">
    <location>
        <position position="173"/>
    </location>
    <ligand>
        <name>substrate</name>
    </ligand>
</feature>
<evidence type="ECO:0000256" key="8">
    <source>
        <dbReference type="ARBA" id="ARBA00022432"/>
    </source>
</evidence>
<comment type="subcellular location">
    <subcellularLocation>
        <location evidence="13 14">Cytoplasm</location>
    </subcellularLocation>
</comment>
<dbReference type="PROSITE" id="PS51440">
    <property type="entry name" value="TIM_2"/>
    <property type="match status" value="1"/>
</dbReference>
<dbReference type="AlphaFoldDB" id="A0A9Q8X172"/>
<feature type="binding site" evidence="13">
    <location>
        <position position="212"/>
    </location>
    <ligand>
        <name>substrate</name>
    </ligand>
</feature>
<comment type="similarity">
    <text evidence="4 13 14">Belongs to the triosephosphate isomerase family.</text>
</comment>
<dbReference type="PANTHER" id="PTHR21139:SF42">
    <property type="entry name" value="TRIOSEPHOSPHATE ISOMERASE"/>
    <property type="match status" value="1"/>
</dbReference>
<dbReference type="GO" id="GO:0046166">
    <property type="term" value="P:glyceraldehyde-3-phosphate biosynthetic process"/>
    <property type="evidence" value="ECO:0007669"/>
    <property type="project" value="TreeGrafter"/>
</dbReference>
<evidence type="ECO:0000313" key="16">
    <source>
        <dbReference type="Proteomes" id="UP001056209"/>
    </source>
</evidence>
<dbReference type="EC" id="5.3.1.1" evidence="6 13"/>
<dbReference type="InterPro" id="IPR000652">
    <property type="entry name" value="Triosephosphate_isomerase"/>
</dbReference>
<keyword evidence="10 13" id="KW-0324">Glycolysis</keyword>
<dbReference type="PROSITE" id="PS00171">
    <property type="entry name" value="TIM_1"/>
    <property type="match status" value="1"/>
</dbReference>
<dbReference type="GO" id="GO:0004807">
    <property type="term" value="F:triose-phosphate isomerase activity"/>
    <property type="evidence" value="ECO:0007669"/>
    <property type="project" value="UniProtKB-UniRule"/>
</dbReference>
<evidence type="ECO:0000256" key="12">
    <source>
        <dbReference type="ARBA" id="ARBA00055680"/>
    </source>
</evidence>
<evidence type="ECO:0000256" key="3">
    <source>
        <dbReference type="ARBA" id="ARBA00004939"/>
    </source>
</evidence>
<keyword evidence="11 13" id="KW-0413">Isomerase</keyword>
<evidence type="ECO:0000256" key="4">
    <source>
        <dbReference type="ARBA" id="ARBA00007422"/>
    </source>
</evidence>
<dbReference type="SUPFAM" id="SSF51351">
    <property type="entry name" value="Triosephosphate isomerase (TIM)"/>
    <property type="match status" value="1"/>
</dbReference>
<evidence type="ECO:0000256" key="14">
    <source>
        <dbReference type="RuleBase" id="RU363013"/>
    </source>
</evidence>
<dbReference type="RefSeq" id="WP_250248608.1">
    <property type="nucleotide sequence ID" value="NZ_CP097753.1"/>
</dbReference>
<proteinExistence type="inferred from homology"/>
<evidence type="ECO:0000256" key="13">
    <source>
        <dbReference type="HAMAP-Rule" id="MF_00147"/>
    </source>
</evidence>
<keyword evidence="8 13" id="KW-0312">Gluconeogenesis</keyword>
<sequence>MRRLLVIGNWKLNGNKSTITNLIIRLVEEFANISKCRMAVAPPVMYLDLVMRYLINSNIWLCAQNVDIHISGAFTGDVSAVMLQDLNTRYVLIGHSERRIHHKENDAYIAKKFFILKKIGLIPILCIGENKREYDAGHTQSVCLNQIQSVIRLLGVEAFKDSVIAYEPIWAIGSGVSASPESVQIIHELIRNYIANYNVSIANEVLIQYGGSVTPENVTQFFNQKDIDGVLVGSASLNADSFSIIVRAAENHEKSYYA</sequence>
<dbReference type="NCBIfam" id="TIGR00419">
    <property type="entry name" value="tim"/>
    <property type="match status" value="1"/>
</dbReference>
<keyword evidence="9 13" id="KW-0963">Cytoplasm</keyword>
<dbReference type="PANTHER" id="PTHR21139">
    <property type="entry name" value="TRIOSEPHOSPHATE ISOMERASE"/>
    <property type="match status" value="1"/>
</dbReference>
<name>A0A9Q8X172_9ENTR</name>
<evidence type="ECO:0000313" key="15">
    <source>
        <dbReference type="EMBL" id="URJ28190.1"/>
    </source>
</evidence>
<dbReference type="InterPro" id="IPR013785">
    <property type="entry name" value="Aldolase_TIM"/>
</dbReference>
<comment type="subunit">
    <text evidence="5 13 14">Homodimer.</text>
</comment>
<evidence type="ECO:0000256" key="11">
    <source>
        <dbReference type="ARBA" id="ARBA00023235"/>
    </source>
</evidence>
<dbReference type="GO" id="GO:0006096">
    <property type="term" value="P:glycolytic process"/>
    <property type="evidence" value="ECO:0007669"/>
    <property type="project" value="UniProtKB-UniRule"/>
</dbReference>
<evidence type="ECO:0000256" key="1">
    <source>
        <dbReference type="ARBA" id="ARBA00000474"/>
    </source>
</evidence>
<dbReference type="InterPro" id="IPR035990">
    <property type="entry name" value="TIM_sf"/>
</dbReference>
<feature type="binding site" evidence="13">
    <location>
        <begin position="9"/>
        <end position="11"/>
    </location>
    <ligand>
        <name>substrate</name>
    </ligand>
</feature>
<evidence type="ECO:0000256" key="9">
    <source>
        <dbReference type="ARBA" id="ARBA00022490"/>
    </source>
</evidence>
<comment type="pathway">
    <text evidence="2 13 14">Carbohydrate biosynthesis; gluconeogenesis.</text>
</comment>
<comment type="caution">
    <text evidence="13">Lacks conserved residue(s) required for the propagation of feature annotation.</text>
</comment>
<feature type="active site" description="Proton acceptor" evidence="13">
    <location>
        <position position="167"/>
    </location>
</feature>